<evidence type="ECO:0000313" key="1">
    <source>
        <dbReference type="EMBL" id="SHJ21199.1"/>
    </source>
</evidence>
<dbReference type="RefSeq" id="WP_073317207.1">
    <property type="nucleotide sequence ID" value="NZ_FQYP01000006.1"/>
</dbReference>
<accession>A0A1M6HGG2</accession>
<evidence type="ECO:0000313" key="2">
    <source>
        <dbReference type="Proteomes" id="UP000184432"/>
    </source>
</evidence>
<proteinExistence type="predicted"/>
<gene>
    <name evidence="1" type="ORF">SAMN04488508_106268</name>
</gene>
<dbReference type="AlphaFoldDB" id="A0A1M6HGG2"/>
<name>A0A1M6HGG2_9FLAO</name>
<protein>
    <recommendedName>
        <fullName evidence="3">TonB-dependent Receptor Plug Domain</fullName>
    </recommendedName>
</protein>
<evidence type="ECO:0008006" key="3">
    <source>
        <dbReference type="Google" id="ProtNLM"/>
    </source>
</evidence>
<organism evidence="1 2">
    <name type="scientific">Aquimarina spongiae</name>
    <dbReference type="NCBI Taxonomy" id="570521"/>
    <lineage>
        <taxon>Bacteria</taxon>
        <taxon>Pseudomonadati</taxon>
        <taxon>Bacteroidota</taxon>
        <taxon>Flavobacteriia</taxon>
        <taxon>Flavobacteriales</taxon>
        <taxon>Flavobacteriaceae</taxon>
        <taxon>Aquimarina</taxon>
    </lineage>
</organism>
<keyword evidence="2" id="KW-1185">Reference proteome</keyword>
<dbReference type="EMBL" id="FQYP01000006">
    <property type="protein sequence ID" value="SHJ21199.1"/>
    <property type="molecule type" value="Genomic_DNA"/>
</dbReference>
<dbReference type="Proteomes" id="UP000184432">
    <property type="component" value="Unassembled WGS sequence"/>
</dbReference>
<dbReference type="OrthoDB" id="1158736at2"/>
<reference evidence="2" key="1">
    <citation type="submission" date="2016-11" db="EMBL/GenBank/DDBJ databases">
        <authorList>
            <person name="Varghese N."/>
            <person name="Submissions S."/>
        </authorList>
    </citation>
    <scope>NUCLEOTIDE SEQUENCE [LARGE SCALE GENOMIC DNA]</scope>
    <source>
        <strain evidence="2">DSM 22623</strain>
    </source>
</reference>
<sequence>MKKWIILGMGILGILSLSAFSTNHKLIDITEAVQDEVTAVISKNTTEQELEDLKTFFAENGIELIIKKVAYNDQNEITTLNITLKKGNSKSQYSSSSSEPISKIELGFKNDSLYINQPGSFDIASFGNQYRFTFPKVAVDSILKQQNFAFNFDFDEEKDSLFFNGRGFDMKKFKDMMKQSFSFNQDEDGNFFFNGQQIPNINATFGPKFRFVDDPNIEKLIIIDGKEADFETLDTLAKDDQLAEVDFLKPQTAISVYGEKAKDGAIIATTKN</sequence>